<dbReference type="InParanoid" id="A0A2K3D0Z2"/>
<dbReference type="PANTHER" id="PTHR13471">
    <property type="entry name" value="TETRATRICOPEPTIDE-LIKE HELICAL"/>
    <property type="match status" value="1"/>
</dbReference>
<comment type="similarity">
    <text evidence="2">Belongs to the NRDE2 family.</text>
</comment>
<dbReference type="PANTHER" id="PTHR13471:SF0">
    <property type="entry name" value="NUCLEAR EXOSOME REGULATOR NRDE2"/>
    <property type="match status" value="1"/>
</dbReference>
<feature type="region of interest" description="Disordered" evidence="4">
    <location>
        <begin position="1"/>
        <end position="50"/>
    </location>
</feature>
<dbReference type="OrthoDB" id="297219at2759"/>
<sequence length="1780" mass="180161">MSLFPIIGGAGGDGTGGRQQPWSEASRGPGAQDGPAAWLSNNSSFQPASADVLQPQAPYGNYATQAEFLRAAERYLDSSSDEDEAGAGEREGRGKGAAGAERHGPDGPGGAAVAAAAAVKGVEYRDRRRGGRGSDSEDGDRGARRSKKRKHKRSSRSRSRSRSRDRKSRRKRRRRRGSSSDSGRGSSGSSSSDSEDERRRRREKERARERDKILRLERAAAAAGMAPRDAAALAAGAAAAGGGRKPPLRGGGGGPQPGDTYFDTRGDLQNLVYECLYGTDVASYYRVDPMGLARGSRARRRMPGQVMAAAAAHGGQPRFRSSMYDTEDEELAEDEKARAAALAARYFGARAAAVERSRRLPRLHLAEAPVLPGAADSRRRGGAGAGAVGSAAAAAGRAAQPRGWLLSKLELGAASGGGGAAAGGGGGAEGYLQQSRMAVPLPAFLPLRDGAAEAAAAATAQEAGLGQRWLPAEVAASLAAAAAGGESSEEWVLRRTREYNTAVREAPGDVALWLRFAAFQDVTARLLTRRAGEVAGAAAEKKVAILQRALDAHPGHPALLRALMGCSEPLLEPEALLDRWERLLRRVPGEPALWRDYLARRRAAFASARLPGLQSAYCNALHSLASERAAAARQAAAADAAAEAGERARLRRSCAQLDAAASGLLLELTCLELGAGADEAAVARLQAAIEFHVFAPASLDRPGGTTAGAFGAGGAGGRLSAGVLLRLFDNFWQGGAPRAGEEGAAGWVRWYRRETEALWVARPGDSLPAAVREKQALGPGAGGGEHDEEGAGVAGGGAGGGGGGDGGGNSWSGWMELPPLPPHLRPQPGQESAAPAGAGAGAGAANGGEAAANEGEQEAEVKAQADDDDEEEEEDEEAAQAEDVQLSEEELLAQLGLKLDAQLEEMSKQGVPPAILSRWLRTEADRAARDWAPLRPPDHHRSGRSPDQDARDPGSDPDPDPHRVVLLDDIRDGIFPLEDPELKRDLVLAGLALLGAPLGPSSSALGSGFGFGSESGSGVAGPLGGASSVGCCSLSYLRLLPPDAAVAACRRVMPLPLLPTSHAEFSQQHQSLQQQQLQQAWYLADESRRAFVSRLLRLLIDEASAAAAAAATAPVAAGSSGAAVLVSALPQLCLAYLLIETAEPAATAAAGAGAAAATASAATPHGPMGPNLERARAAARGFLSSPGRRNSLAMLMALAALEDAAGGAKAARRIRDAALAAAGPPVSPPGAAAAAAALPDCELAMVPLVVHQYAEAERAAASAAAARAVQLAAAEPQGKAAAAAAAAALEHALRAHHVLRWFLSSRGPNSSSSSGHAAVTVTPAAASYLPYAPFKSGGAAVTREDLAAARRGFEARIPGLLAKGGALDHAAASTLYLGGLFEALTGRLFPGAASSGPGGGLAAALTIYKHATAAVPLAARRGSGIHEALAVAFGGLVVSELEAAAGWSGGGGGGGGAGGATAVQPGRARTLLLQALELYPTNPELPALLLRLAALARSRCRLRTDLATAADCLRRAAAGTLDALAASTEAAARVAAAGGPAGSGDAGADAEFLAGPDGGAAAAAAAVIWWAQLASESYSATSSMAAAGGGDAGSSIGSSIGAGSRLGATAAAADARLLRLLERAAAARHLAHVAPVWVAYLGHEAAAGRGAAAKRVFLRGVREVPLAKALWLQGLALLGTAEGAAATAAAATAGAGGGGAAAAAAAGSAAAAATGGSGSAGKQEQQGMGQGQQPLQLQPLQLQPLLGSREVGELLGVAGDKGLRLRTDVYEVMLEHLAEQ</sequence>
<evidence type="ECO:0000256" key="4">
    <source>
        <dbReference type="SAM" id="MobiDB-lite"/>
    </source>
</evidence>
<feature type="region of interest" description="Disordered" evidence="4">
    <location>
        <begin position="929"/>
        <end position="964"/>
    </location>
</feature>
<feature type="region of interest" description="Disordered" evidence="4">
    <location>
        <begin position="73"/>
        <end position="212"/>
    </location>
</feature>
<dbReference type="EMBL" id="CM008974">
    <property type="protein sequence ID" value="PNW74211.1"/>
    <property type="molecule type" value="Genomic_DNA"/>
</dbReference>
<feature type="compositionally biased region" description="Low complexity" evidence="4">
    <location>
        <begin position="111"/>
        <end position="121"/>
    </location>
</feature>
<dbReference type="InterPro" id="IPR013633">
    <property type="entry name" value="NRDE-2"/>
</dbReference>
<evidence type="ECO:0000313" key="5">
    <source>
        <dbReference type="EMBL" id="PNW74211.1"/>
    </source>
</evidence>
<dbReference type="GO" id="GO:0031048">
    <property type="term" value="P:regulatory ncRNA-mediated heterochromatin formation"/>
    <property type="evidence" value="ECO:0000318"/>
    <property type="project" value="GO_Central"/>
</dbReference>
<dbReference type="OMA" id="PYGNYAT"/>
<evidence type="ECO:0000256" key="1">
    <source>
        <dbReference type="ARBA" id="ARBA00004123"/>
    </source>
</evidence>
<evidence type="ECO:0000256" key="2">
    <source>
        <dbReference type="ARBA" id="ARBA00009265"/>
    </source>
</evidence>
<feature type="compositionally biased region" description="Gly residues" evidence="4">
    <location>
        <begin position="8"/>
        <end position="17"/>
    </location>
</feature>
<proteinExistence type="inferred from homology"/>
<dbReference type="Proteomes" id="UP000006906">
    <property type="component" value="Chromosome 13"/>
</dbReference>
<dbReference type="ExpressionAtlas" id="A0A2K3D0Z2">
    <property type="expression patterns" value="baseline"/>
</dbReference>
<dbReference type="GO" id="GO:1902369">
    <property type="term" value="P:negative regulation of RNA catabolic process"/>
    <property type="evidence" value="ECO:0000318"/>
    <property type="project" value="GO_Central"/>
</dbReference>
<evidence type="ECO:0000256" key="3">
    <source>
        <dbReference type="ARBA" id="ARBA00023242"/>
    </source>
</evidence>
<keyword evidence="3" id="KW-0539">Nucleus</keyword>
<feature type="compositionally biased region" description="Basic and acidic residues" evidence="4">
    <location>
        <begin position="87"/>
        <end position="105"/>
    </location>
</feature>
<dbReference type="KEGG" id="cre:CHLRE_13g589650v5"/>
<dbReference type="GeneID" id="66056064"/>
<feature type="compositionally biased region" description="Gly residues" evidence="4">
    <location>
        <begin position="240"/>
        <end position="256"/>
    </location>
</feature>
<accession>A0A2K3D0Z2</accession>
<feature type="compositionally biased region" description="Low complexity" evidence="4">
    <location>
        <begin position="826"/>
        <end position="837"/>
    </location>
</feature>
<gene>
    <name evidence="5" type="ORF">CHLRE_13g589650v5</name>
</gene>
<feature type="compositionally biased region" description="Gly residues" evidence="4">
    <location>
        <begin position="792"/>
        <end position="810"/>
    </location>
</feature>
<feature type="compositionally biased region" description="Basic residues" evidence="4">
    <location>
        <begin position="144"/>
        <end position="177"/>
    </location>
</feature>
<feature type="region of interest" description="Disordered" evidence="4">
    <location>
        <begin position="240"/>
        <end position="261"/>
    </location>
</feature>
<feature type="compositionally biased region" description="Low complexity" evidence="4">
    <location>
        <begin position="179"/>
        <end position="192"/>
    </location>
</feature>
<dbReference type="STRING" id="3055.A0A2K3D0Z2"/>
<feature type="compositionally biased region" description="Acidic residues" evidence="4">
    <location>
        <begin position="866"/>
        <end position="886"/>
    </location>
</feature>
<feature type="compositionally biased region" description="Basic and acidic residues" evidence="4">
    <location>
        <begin position="936"/>
        <end position="964"/>
    </location>
</feature>
<keyword evidence="6" id="KW-1185">Reference proteome</keyword>
<dbReference type="Pfam" id="PF08424">
    <property type="entry name" value="NRDE-2"/>
    <property type="match status" value="1"/>
</dbReference>
<reference evidence="5 6" key="1">
    <citation type="journal article" date="2007" name="Science">
        <title>The Chlamydomonas genome reveals the evolution of key animal and plant functions.</title>
        <authorList>
            <person name="Merchant S.S."/>
            <person name="Prochnik S.E."/>
            <person name="Vallon O."/>
            <person name="Harris E.H."/>
            <person name="Karpowicz S.J."/>
            <person name="Witman G.B."/>
            <person name="Terry A."/>
            <person name="Salamov A."/>
            <person name="Fritz-Laylin L.K."/>
            <person name="Marechal-Drouard L."/>
            <person name="Marshall W.F."/>
            <person name="Qu L.H."/>
            <person name="Nelson D.R."/>
            <person name="Sanderfoot A.A."/>
            <person name="Spalding M.H."/>
            <person name="Kapitonov V.V."/>
            <person name="Ren Q."/>
            <person name="Ferris P."/>
            <person name="Lindquist E."/>
            <person name="Shapiro H."/>
            <person name="Lucas S.M."/>
            <person name="Grimwood J."/>
            <person name="Schmutz J."/>
            <person name="Cardol P."/>
            <person name="Cerutti H."/>
            <person name="Chanfreau G."/>
            <person name="Chen C.L."/>
            <person name="Cognat V."/>
            <person name="Croft M.T."/>
            <person name="Dent R."/>
            <person name="Dutcher S."/>
            <person name="Fernandez E."/>
            <person name="Fukuzawa H."/>
            <person name="Gonzalez-Ballester D."/>
            <person name="Gonzalez-Halphen D."/>
            <person name="Hallmann A."/>
            <person name="Hanikenne M."/>
            <person name="Hippler M."/>
            <person name="Inwood W."/>
            <person name="Jabbari K."/>
            <person name="Kalanon M."/>
            <person name="Kuras R."/>
            <person name="Lefebvre P.A."/>
            <person name="Lemaire S.D."/>
            <person name="Lobanov A.V."/>
            <person name="Lohr M."/>
            <person name="Manuell A."/>
            <person name="Meier I."/>
            <person name="Mets L."/>
            <person name="Mittag M."/>
            <person name="Mittelmeier T."/>
            <person name="Moroney J.V."/>
            <person name="Moseley J."/>
            <person name="Napoli C."/>
            <person name="Nedelcu A.M."/>
            <person name="Niyogi K."/>
            <person name="Novoselov S.V."/>
            <person name="Paulsen I.T."/>
            <person name="Pazour G."/>
            <person name="Purton S."/>
            <person name="Ral J.P."/>
            <person name="Riano-Pachon D.M."/>
            <person name="Riekhof W."/>
            <person name="Rymarquis L."/>
            <person name="Schroda M."/>
            <person name="Stern D."/>
            <person name="Umen J."/>
            <person name="Willows R."/>
            <person name="Wilson N."/>
            <person name="Zimmer S.L."/>
            <person name="Allmer J."/>
            <person name="Balk J."/>
            <person name="Bisova K."/>
            <person name="Chen C.J."/>
            <person name="Elias M."/>
            <person name="Gendler K."/>
            <person name="Hauser C."/>
            <person name="Lamb M.R."/>
            <person name="Ledford H."/>
            <person name="Long J.C."/>
            <person name="Minagawa J."/>
            <person name="Page M.D."/>
            <person name="Pan J."/>
            <person name="Pootakham W."/>
            <person name="Roje S."/>
            <person name="Rose A."/>
            <person name="Stahlberg E."/>
            <person name="Terauchi A.M."/>
            <person name="Yang P."/>
            <person name="Ball S."/>
            <person name="Bowler C."/>
            <person name="Dieckmann C.L."/>
            <person name="Gladyshev V.N."/>
            <person name="Green P."/>
            <person name="Jorgensen R."/>
            <person name="Mayfield S."/>
            <person name="Mueller-Roeber B."/>
            <person name="Rajamani S."/>
            <person name="Sayre R.T."/>
            <person name="Brokstein P."/>
            <person name="Dubchak I."/>
            <person name="Goodstein D."/>
            <person name="Hornick L."/>
            <person name="Huang Y.W."/>
            <person name="Jhaveri J."/>
            <person name="Luo Y."/>
            <person name="Martinez D."/>
            <person name="Ngau W.C."/>
            <person name="Otillar B."/>
            <person name="Poliakov A."/>
            <person name="Porter A."/>
            <person name="Szajkowski L."/>
            <person name="Werner G."/>
            <person name="Zhou K."/>
            <person name="Grigoriev I.V."/>
            <person name="Rokhsar D.S."/>
            <person name="Grossman A.R."/>
        </authorList>
    </citation>
    <scope>NUCLEOTIDE SEQUENCE [LARGE SCALE GENOMIC DNA]</scope>
    <source>
        <strain evidence="6">CC-503</strain>
    </source>
</reference>
<protein>
    <submittedName>
        <fullName evidence="5">Uncharacterized protein</fullName>
    </submittedName>
</protein>
<name>A0A2K3D0Z2_CHLRE</name>
<comment type="subcellular location">
    <subcellularLocation>
        <location evidence="1">Nucleus</location>
    </subcellularLocation>
</comment>
<feature type="region of interest" description="Disordered" evidence="4">
    <location>
        <begin position="1713"/>
        <end position="1733"/>
    </location>
</feature>
<dbReference type="RefSeq" id="XP_042917711.1">
    <property type="nucleotide sequence ID" value="XM_043069736.1"/>
</dbReference>
<feature type="region of interest" description="Disordered" evidence="4">
    <location>
        <begin position="776"/>
        <end position="886"/>
    </location>
</feature>
<dbReference type="GO" id="GO:0005634">
    <property type="term" value="C:nucleus"/>
    <property type="evidence" value="ECO:0007669"/>
    <property type="project" value="UniProtKB-SubCell"/>
</dbReference>
<dbReference type="Gramene" id="PNW74211">
    <property type="protein sequence ID" value="PNW74211"/>
    <property type="gene ID" value="CHLRE_13g589650v5"/>
</dbReference>
<evidence type="ECO:0000313" key="6">
    <source>
        <dbReference type="Proteomes" id="UP000006906"/>
    </source>
</evidence>
<feature type="compositionally biased region" description="Basic and acidic residues" evidence="4">
    <location>
        <begin position="122"/>
        <end position="143"/>
    </location>
</feature>
<organism evidence="5 6">
    <name type="scientific">Chlamydomonas reinhardtii</name>
    <name type="common">Chlamydomonas smithii</name>
    <dbReference type="NCBI Taxonomy" id="3055"/>
    <lineage>
        <taxon>Eukaryota</taxon>
        <taxon>Viridiplantae</taxon>
        <taxon>Chlorophyta</taxon>
        <taxon>core chlorophytes</taxon>
        <taxon>Chlorophyceae</taxon>
        <taxon>CS clade</taxon>
        <taxon>Chlamydomonadales</taxon>
        <taxon>Chlamydomonadaceae</taxon>
        <taxon>Chlamydomonas</taxon>
    </lineage>
</organism>